<feature type="domain" description="Right handed beta helix" evidence="3">
    <location>
        <begin position="308"/>
        <end position="371"/>
    </location>
</feature>
<evidence type="ECO:0000313" key="5">
    <source>
        <dbReference type="EMBL" id="MCU7549244.1"/>
    </source>
</evidence>
<evidence type="ECO:0000259" key="2">
    <source>
        <dbReference type="Pfam" id="PF12708"/>
    </source>
</evidence>
<keyword evidence="6" id="KW-1185">Reference proteome</keyword>
<dbReference type="SUPFAM" id="SSF51126">
    <property type="entry name" value="Pectin lyase-like"/>
    <property type="match status" value="1"/>
</dbReference>
<gene>
    <name evidence="5" type="ORF">OCK74_08960</name>
</gene>
<dbReference type="Gene3D" id="2.160.20.10">
    <property type="entry name" value="Single-stranded right-handed beta-helix, Pectin lyase-like"/>
    <property type="match status" value="2"/>
</dbReference>
<dbReference type="Pfam" id="PF13229">
    <property type="entry name" value="Beta_helix"/>
    <property type="match status" value="1"/>
</dbReference>
<dbReference type="RefSeq" id="WP_279296689.1">
    <property type="nucleotide sequence ID" value="NZ_JAOTIF010000005.1"/>
</dbReference>
<feature type="chain" id="PRO_5040870948" evidence="1">
    <location>
        <begin position="28"/>
        <end position="530"/>
    </location>
</feature>
<dbReference type="Pfam" id="PF16315">
    <property type="entry name" value="DUF4955"/>
    <property type="match status" value="1"/>
</dbReference>
<dbReference type="Proteomes" id="UP001155483">
    <property type="component" value="Unassembled WGS sequence"/>
</dbReference>
<dbReference type="InterPro" id="IPR011050">
    <property type="entry name" value="Pectin_lyase_fold/virulence"/>
</dbReference>
<comment type="caution">
    <text evidence="5">The sequence shown here is derived from an EMBL/GenBank/DDBJ whole genome shotgun (WGS) entry which is preliminary data.</text>
</comment>
<evidence type="ECO:0000259" key="3">
    <source>
        <dbReference type="Pfam" id="PF13229"/>
    </source>
</evidence>
<dbReference type="InterPro" id="IPR039448">
    <property type="entry name" value="Beta_helix"/>
</dbReference>
<accession>A0A9X2XU38</accession>
<protein>
    <submittedName>
        <fullName evidence="5">DUF4955 domain-containing protein</fullName>
    </submittedName>
</protein>
<evidence type="ECO:0000313" key="6">
    <source>
        <dbReference type="Proteomes" id="UP001155483"/>
    </source>
</evidence>
<feature type="domain" description="Rhamnogalacturonase A/B/Epimerase-like pectate lyase" evidence="2">
    <location>
        <begin position="73"/>
        <end position="154"/>
    </location>
</feature>
<keyword evidence="1" id="KW-0732">Signal</keyword>
<dbReference type="Pfam" id="PF12708">
    <property type="entry name" value="Pect-lyase_RHGA_epim"/>
    <property type="match status" value="1"/>
</dbReference>
<dbReference type="InterPro" id="IPR012334">
    <property type="entry name" value="Pectin_lyas_fold"/>
</dbReference>
<feature type="domain" description="DUF4955" evidence="4">
    <location>
        <begin position="378"/>
        <end position="521"/>
    </location>
</feature>
<feature type="signal peptide" evidence="1">
    <location>
        <begin position="1"/>
        <end position="27"/>
    </location>
</feature>
<evidence type="ECO:0000259" key="4">
    <source>
        <dbReference type="Pfam" id="PF16315"/>
    </source>
</evidence>
<name>A0A9X2XU38_9BACT</name>
<reference evidence="5" key="1">
    <citation type="submission" date="2022-09" db="EMBL/GenBank/DDBJ databases">
        <authorList>
            <person name="Yuan C."/>
            <person name="Ke Z."/>
        </authorList>
    </citation>
    <scope>NUCLEOTIDE SEQUENCE</scope>
    <source>
        <strain evidence="5">LB-8</strain>
    </source>
</reference>
<organism evidence="5 6">
    <name type="scientific">Paraflavisolibacter caeni</name>
    <dbReference type="NCBI Taxonomy" id="2982496"/>
    <lineage>
        <taxon>Bacteria</taxon>
        <taxon>Pseudomonadati</taxon>
        <taxon>Bacteroidota</taxon>
        <taxon>Chitinophagia</taxon>
        <taxon>Chitinophagales</taxon>
        <taxon>Chitinophagaceae</taxon>
        <taxon>Paraflavisolibacter</taxon>
    </lineage>
</organism>
<dbReference type="EMBL" id="JAOTIF010000005">
    <property type="protein sequence ID" value="MCU7549244.1"/>
    <property type="molecule type" value="Genomic_DNA"/>
</dbReference>
<proteinExistence type="predicted"/>
<sequence length="530" mass="58767">MVQNKRKLYFSNACLVVLLFVASGRLAAQSAPGSQLFEAYRQNKQQSPLPDFSYAGYHSGEKAIPDIRNYKVFNVLDFGAKPNDDISDREAIQQAINAANKNGLGIVFFPKGRFIVNDDSTLEKGIICKGDNIILRGSGSGSNGTELFMKEPLVPVNPDQMWTGRPMFTVTANGRDQEIGKVKEPAAVGAMELTLNTTTDIKVGDWVALKMLNNDAVLVNQELAPHKPDSSWKYIVKEGVDVCVYYQVAQVKKNTIRLHAPLAYPVDPKYGWTVYQFAHANEVGIEDIAFVGNWKETFVHHKSWKHDSGFNLFLFSRCTNSWMRNCRFTDCNIGAIVNQSANVTVMDCVVTGNAGHEAISSTHSTNVLLANLKDEASQWHSFGSSHGAVNTVIWHCSYPATTCFESHASQPRNTLLDNVTGGFMPGRQGGAIENLPNHLAGLVLWNYTQTSAPVKDFDFWPKDDVWFKMVNPIVVGFTCNGSSFKKDQAGYFESIGQNVAPASLYEAQLELRLKKIPSWLKKRKALCCCL</sequence>
<dbReference type="InterPro" id="IPR032532">
    <property type="entry name" value="DUF4955"/>
</dbReference>
<reference evidence="5" key="2">
    <citation type="submission" date="2023-04" db="EMBL/GenBank/DDBJ databases">
        <title>Paracnuella aquatica gen. nov., sp. nov., a member of the family Chitinophagaceae isolated from a hot spring.</title>
        <authorList>
            <person name="Wang C."/>
        </authorList>
    </citation>
    <scope>NUCLEOTIDE SEQUENCE</scope>
    <source>
        <strain evidence="5">LB-8</strain>
    </source>
</reference>
<dbReference type="InterPro" id="IPR024535">
    <property type="entry name" value="RHGA/B-epi-like_pectate_lyase"/>
</dbReference>
<dbReference type="AlphaFoldDB" id="A0A9X2XU38"/>
<evidence type="ECO:0000256" key="1">
    <source>
        <dbReference type="SAM" id="SignalP"/>
    </source>
</evidence>